<name>A0ABU3H1N4_9BACL</name>
<gene>
    <name evidence="2" type="ORF">J2Z22_000152</name>
</gene>
<evidence type="ECO:0000256" key="1">
    <source>
        <dbReference type="SAM" id="Phobius"/>
    </source>
</evidence>
<reference evidence="2 3" key="1">
    <citation type="submission" date="2023-07" db="EMBL/GenBank/DDBJ databases">
        <title>Genomic Encyclopedia of Type Strains, Phase IV (KMG-IV): sequencing the most valuable type-strain genomes for metagenomic binning, comparative biology and taxonomic classification.</title>
        <authorList>
            <person name="Goeker M."/>
        </authorList>
    </citation>
    <scope>NUCLEOTIDE SEQUENCE [LARGE SCALE GENOMIC DNA]</scope>
    <source>
        <strain evidence="2 3">T98</strain>
    </source>
</reference>
<feature type="transmembrane region" description="Helical" evidence="1">
    <location>
        <begin position="244"/>
        <end position="269"/>
    </location>
</feature>
<feature type="transmembrane region" description="Helical" evidence="1">
    <location>
        <begin position="18"/>
        <end position="42"/>
    </location>
</feature>
<keyword evidence="1" id="KW-0472">Membrane</keyword>
<keyword evidence="3" id="KW-1185">Reference proteome</keyword>
<feature type="transmembrane region" description="Helical" evidence="1">
    <location>
        <begin position="296"/>
        <end position="317"/>
    </location>
</feature>
<dbReference type="PANTHER" id="PTHR37305:SF1">
    <property type="entry name" value="MEMBRANE PROTEIN"/>
    <property type="match status" value="1"/>
</dbReference>
<dbReference type="Pfam" id="PF12679">
    <property type="entry name" value="ABC2_membrane_2"/>
    <property type="match status" value="1"/>
</dbReference>
<sequence length="412" mass="46916">MDTLTRFELRKIMRRKSFYAGIAILIAMILLMISTLVTGAWITGKDGKELKGIATFPLRKEYNRQLAGPLTVEKAADAVNRHYKLWHDPKNLNEKGEITEEAYAKYEVKDEQIDSLIRFAFSPIGEYNYYVINKLKPSDAQAFYEKRLEKVRGYLNMNYSYGNYSAEDMAFFIKMNENIPVPFQMNYVTGWENVFENLQYVFFFTAFVIALCLAPVFSGEYLSGADSIILSSRYGRNRVIVAKLKASFIVSLGLLVFALTTYTLLMLGICGFDGGNASVQMIEFMAPVSYTVFQTYLWAVFIGGLACLLVGALTLWLSSRMRSPFPVIIAIVIFLIGPMLLKESKSSRLFNHMMHLLPSNMIDSFNRVTSYEVYHIFGQLIPEYKVMAGFAIIVIALLLPLTYRAFNKHQVV</sequence>
<proteinExistence type="predicted"/>
<protein>
    <submittedName>
        <fullName evidence="2">ABC-type transport system involved in multi-copper enzyme maturation permease subunit</fullName>
    </submittedName>
</protein>
<feature type="transmembrane region" description="Helical" evidence="1">
    <location>
        <begin position="324"/>
        <end position="341"/>
    </location>
</feature>
<comment type="caution">
    <text evidence="2">The sequence shown here is derived from an EMBL/GenBank/DDBJ whole genome shotgun (WGS) entry which is preliminary data.</text>
</comment>
<dbReference type="Proteomes" id="UP001248709">
    <property type="component" value="Unassembled WGS sequence"/>
</dbReference>
<evidence type="ECO:0000313" key="2">
    <source>
        <dbReference type="EMBL" id="MDT3424640.1"/>
    </source>
</evidence>
<dbReference type="PANTHER" id="PTHR37305">
    <property type="entry name" value="INTEGRAL MEMBRANE PROTEIN-RELATED"/>
    <property type="match status" value="1"/>
</dbReference>
<evidence type="ECO:0000313" key="3">
    <source>
        <dbReference type="Proteomes" id="UP001248709"/>
    </source>
</evidence>
<accession>A0ABU3H1N4</accession>
<dbReference type="RefSeq" id="WP_025699170.1">
    <property type="nucleotide sequence ID" value="NZ_JAUSUY010000001.1"/>
</dbReference>
<feature type="transmembrane region" description="Helical" evidence="1">
    <location>
        <begin position="386"/>
        <end position="406"/>
    </location>
</feature>
<dbReference type="EMBL" id="JAUSUY010000001">
    <property type="protein sequence ID" value="MDT3424640.1"/>
    <property type="molecule type" value="Genomic_DNA"/>
</dbReference>
<keyword evidence="1" id="KW-1133">Transmembrane helix</keyword>
<feature type="transmembrane region" description="Helical" evidence="1">
    <location>
        <begin position="200"/>
        <end position="223"/>
    </location>
</feature>
<keyword evidence="1" id="KW-0812">Transmembrane</keyword>
<organism evidence="2 3">
    <name type="scientific">Paenibacillus forsythiae</name>
    <dbReference type="NCBI Taxonomy" id="365616"/>
    <lineage>
        <taxon>Bacteria</taxon>
        <taxon>Bacillati</taxon>
        <taxon>Bacillota</taxon>
        <taxon>Bacilli</taxon>
        <taxon>Bacillales</taxon>
        <taxon>Paenibacillaceae</taxon>
        <taxon>Paenibacillus</taxon>
    </lineage>
</organism>